<dbReference type="InterPro" id="IPR020471">
    <property type="entry name" value="AKR"/>
</dbReference>
<organism evidence="9 10">
    <name type="scientific">Arboricoccus pini</name>
    <dbReference type="NCBI Taxonomy" id="1963835"/>
    <lineage>
        <taxon>Bacteria</taxon>
        <taxon>Pseudomonadati</taxon>
        <taxon>Pseudomonadota</taxon>
        <taxon>Alphaproteobacteria</taxon>
        <taxon>Geminicoccales</taxon>
        <taxon>Geminicoccaceae</taxon>
        <taxon>Arboricoccus</taxon>
    </lineage>
</organism>
<feature type="domain" description="NADP-dependent oxidoreductase" evidence="8">
    <location>
        <begin position="14"/>
        <end position="254"/>
    </location>
</feature>
<evidence type="ECO:0000256" key="4">
    <source>
        <dbReference type="ARBA" id="ARBA00049445"/>
    </source>
</evidence>
<dbReference type="InterPro" id="IPR036812">
    <property type="entry name" value="NAD(P)_OxRdtase_dom_sf"/>
</dbReference>
<dbReference type="GO" id="GO:0051596">
    <property type="term" value="P:methylglyoxal catabolic process"/>
    <property type="evidence" value="ECO:0007669"/>
    <property type="project" value="TreeGrafter"/>
</dbReference>
<evidence type="ECO:0000313" key="10">
    <source>
        <dbReference type="Proteomes" id="UP000197065"/>
    </source>
</evidence>
<evidence type="ECO:0000256" key="5">
    <source>
        <dbReference type="PIRSR" id="PIRSR000097-1"/>
    </source>
</evidence>
<dbReference type="SUPFAM" id="SSF51430">
    <property type="entry name" value="NAD(P)-linked oxidoreductase"/>
    <property type="match status" value="1"/>
</dbReference>
<evidence type="ECO:0000256" key="1">
    <source>
        <dbReference type="ARBA" id="ARBA00007905"/>
    </source>
</evidence>
<evidence type="ECO:0000256" key="7">
    <source>
        <dbReference type="PIRSR" id="PIRSR000097-3"/>
    </source>
</evidence>
<dbReference type="RefSeq" id="WP_088559569.1">
    <property type="nucleotide sequence ID" value="NZ_FYEH01000001.1"/>
</dbReference>
<dbReference type="PANTHER" id="PTHR43827">
    <property type="entry name" value="2,5-DIKETO-D-GLUCONIC ACID REDUCTASE"/>
    <property type="match status" value="1"/>
</dbReference>
<dbReference type="Proteomes" id="UP000197065">
    <property type="component" value="Unassembled WGS sequence"/>
</dbReference>
<dbReference type="FunFam" id="3.20.20.100:FF:000002">
    <property type="entry name" value="2,5-diketo-D-gluconic acid reductase A"/>
    <property type="match status" value="1"/>
</dbReference>
<evidence type="ECO:0000256" key="3">
    <source>
        <dbReference type="ARBA" id="ARBA00023002"/>
    </source>
</evidence>
<feature type="active site" description="Proton donor" evidence="5">
    <location>
        <position position="47"/>
    </location>
</feature>
<comment type="similarity">
    <text evidence="1">Belongs to the aldo/keto reductase family.</text>
</comment>
<feature type="site" description="Lowers pKa of active site Tyr" evidence="7">
    <location>
        <position position="72"/>
    </location>
</feature>
<dbReference type="PROSITE" id="PS00062">
    <property type="entry name" value="ALDOKETO_REDUCTASE_2"/>
    <property type="match status" value="1"/>
</dbReference>
<dbReference type="Pfam" id="PF00248">
    <property type="entry name" value="Aldo_ket_red"/>
    <property type="match status" value="1"/>
</dbReference>
<sequence>MHLVQANGARIPALGFGTWELKGADAERMVSAALDIGYRHIDTAQYYGNEVEVGRAVRNSGLPRAEVFVTTKIWPDRFREGDFEVAVEESLDRLRLGYIDLLLLHWPSQTVPLDETMAALDDVKERGLARHVGVSNFTTRLIEESLDSLKAPLVTNQVEYHPFLSQRKLLTYQRQEDIALTAYCPLAQGKVFGHPVIADIAQRYGKNEGQIALRWLVQQEGVIAIPRSAKEANARRNFEIFDFSLEEEEMQRLFALQNPRGRLVESELSPEWDSA</sequence>
<keyword evidence="2" id="KW-0521">NADP</keyword>
<name>A0A212PZ96_9PROT</name>
<dbReference type="InterPro" id="IPR018170">
    <property type="entry name" value="Aldo/ket_reductase_CS"/>
</dbReference>
<dbReference type="PROSITE" id="PS00798">
    <property type="entry name" value="ALDOKETO_REDUCTASE_1"/>
    <property type="match status" value="1"/>
</dbReference>
<keyword evidence="10" id="KW-1185">Reference proteome</keyword>
<dbReference type="OrthoDB" id="9768793at2"/>
<evidence type="ECO:0000256" key="2">
    <source>
        <dbReference type="ARBA" id="ARBA00022857"/>
    </source>
</evidence>
<protein>
    <submittedName>
        <fullName evidence="9">Aldo/keto reductase</fullName>
    </submittedName>
</protein>
<accession>A0A212PZ96</accession>
<dbReference type="CDD" id="cd19140">
    <property type="entry name" value="AKR_AKR3F3"/>
    <property type="match status" value="1"/>
</dbReference>
<reference evidence="9 10" key="1">
    <citation type="submission" date="2017-06" db="EMBL/GenBank/DDBJ databases">
        <authorList>
            <person name="Kim H.J."/>
            <person name="Triplett B.A."/>
        </authorList>
    </citation>
    <scope>NUCLEOTIDE SEQUENCE [LARGE SCALE GENOMIC DNA]</scope>
    <source>
        <strain evidence="9 10">B29T1</strain>
    </source>
</reference>
<feature type="binding site" evidence="6">
    <location>
        <position position="105"/>
    </location>
    <ligand>
        <name>substrate</name>
    </ligand>
</feature>
<keyword evidence="3" id="KW-0560">Oxidoreductase</keyword>
<dbReference type="PANTHER" id="PTHR43827:SF3">
    <property type="entry name" value="NADP-DEPENDENT OXIDOREDUCTASE DOMAIN-CONTAINING PROTEIN"/>
    <property type="match status" value="1"/>
</dbReference>
<evidence type="ECO:0000256" key="6">
    <source>
        <dbReference type="PIRSR" id="PIRSR000097-2"/>
    </source>
</evidence>
<evidence type="ECO:0000313" key="9">
    <source>
        <dbReference type="EMBL" id="SNB52425.1"/>
    </source>
</evidence>
<dbReference type="Gene3D" id="3.20.20.100">
    <property type="entry name" value="NADP-dependent oxidoreductase domain"/>
    <property type="match status" value="1"/>
</dbReference>
<dbReference type="EMBL" id="FYEH01000001">
    <property type="protein sequence ID" value="SNB52425.1"/>
    <property type="molecule type" value="Genomic_DNA"/>
</dbReference>
<dbReference type="PIRSF" id="PIRSF000097">
    <property type="entry name" value="AKR"/>
    <property type="match status" value="1"/>
</dbReference>
<dbReference type="PRINTS" id="PR00069">
    <property type="entry name" value="ALDKETRDTASE"/>
</dbReference>
<proteinExistence type="inferred from homology"/>
<gene>
    <name evidence="9" type="ORF">SAMN07250955_101250</name>
</gene>
<dbReference type="GO" id="GO:1990002">
    <property type="term" value="F:methylglyoxal reductase (NADPH) (acetol producing) activity"/>
    <property type="evidence" value="ECO:0007669"/>
    <property type="project" value="TreeGrafter"/>
</dbReference>
<dbReference type="AlphaFoldDB" id="A0A212PZ96"/>
<dbReference type="InterPro" id="IPR023210">
    <property type="entry name" value="NADP_OxRdtase_dom"/>
</dbReference>
<evidence type="ECO:0000259" key="8">
    <source>
        <dbReference type="Pfam" id="PF00248"/>
    </source>
</evidence>
<comment type="catalytic activity">
    <reaction evidence="4">
        <text>hydroxyacetone + NADP(+) = methylglyoxal + NADPH + H(+)</text>
        <dbReference type="Rhea" id="RHEA:27986"/>
        <dbReference type="ChEBI" id="CHEBI:15378"/>
        <dbReference type="ChEBI" id="CHEBI:17158"/>
        <dbReference type="ChEBI" id="CHEBI:27957"/>
        <dbReference type="ChEBI" id="CHEBI:57783"/>
        <dbReference type="ChEBI" id="CHEBI:58349"/>
    </reaction>
</comment>